<dbReference type="EMBL" id="JAODUP010000533">
    <property type="protein sequence ID" value="KAK2147851.1"/>
    <property type="molecule type" value="Genomic_DNA"/>
</dbReference>
<dbReference type="PANTHER" id="PTHR11214">
    <property type="entry name" value="BETA-1,3-N-ACETYLGLUCOSAMINYLTRANSFERASE"/>
    <property type="match status" value="1"/>
</dbReference>
<evidence type="ECO:0000256" key="2">
    <source>
        <dbReference type="ARBA" id="ARBA00008661"/>
    </source>
</evidence>
<comment type="similarity">
    <text evidence="2 10">Belongs to the glycosyltransferase 31 family.</text>
</comment>
<dbReference type="Proteomes" id="UP001208570">
    <property type="component" value="Unassembled WGS sequence"/>
</dbReference>
<accession>A0AAD9MXZ1</accession>
<dbReference type="EC" id="2.4.1.-" evidence="10"/>
<dbReference type="GO" id="GO:0006493">
    <property type="term" value="P:protein O-linked glycosylation"/>
    <property type="evidence" value="ECO:0007669"/>
    <property type="project" value="TreeGrafter"/>
</dbReference>
<comment type="subcellular location">
    <subcellularLocation>
        <location evidence="1 10">Golgi apparatus membrane</location>
        <topology evidence="1 10">Single-pass type II membrane protein</topology>
    </subcellularLocation>
</comment>
<evidence type="ECO:0000256" key="9">
    <source>
        <dbReference type="ARBA" id="ARBA00023136"/>
    </source>
</evidence>
<keyword evidence="5 10" id="KW-0812">Transmembrane</keyword>
<protein>
    <recommendedName>
        <fullName evidence="10">Hexosyltransferase</fullName>
        <ecNumber evidence="10">2.4.1.-</ecNumber>
    </recommendedName>
</protein>
<dbReference type="PANTHER" id="PTHR11214:SF378">
    <property type="entry name" value="BETA-1,3-GALACTOSYLTRANSFERASE 4"/>
    <property type="match status" value="1"/>
</dbReference>
<evidence type="ECO:0000256" key="6">
    <source>
        <dbReference type="ARBA" id="ARBA00022968"/>
    </source>
</evidence>
<evidence type="ECO:0000313" key="11">
    <source>
        <dbReference type="EMBL" id="KAK2147851.1"/>
    </source>
</evidence>
<keyword evidence="3 10" id="KW-0328">Glycosyltransferase</keyword>
<evidence type="ECO:0000256" key="8">
    <source>
        <dbReference type="ARBA" id="ARBA00023034"/>
    </source>
</evidence>
<dbReference type="AlphaFoldDB" id="A0AAD9MXZ1"/>
<dbReference type="GO" id="GO:0016758">
    <property type="term" value="F:hexosyltransferase activity"/>
    <property type="evidence" value="ECO:0007669"/>
    <property type="project" value="InterPro"/>
</dbReference>
<gene>
    <name evidence="11" type="ORF">LSH36_534g00010</name>
</gene>
<reference evidence="11" key="1">
    <citation type="journal article" date="2023" name="Mol. Biol. Evol.">
        <title>Third-Generation Sequencing Reveals the Adaptive Role of the Epigenome in Three Deep-Sea Polychaetes.</title>
        <authorList>
            <person name="Perez M."/>
            <person name="Aroh O."/>
            <person name="Sun Y."/>
            <person name="Lan Y."/>
            <person name="Juniper S.K."/>
            <person name="Young C.R."/>
            <person name="Angers B."/>
            <person name="Qian P.Y."/>
        </authorList>
    </citation>
    <scope>NUCLEOTIDE SEQUENCE</scope>
    <source>
        <strain evidence="11">P08H-3</strain>
    </source>
</reference>
<dbReference type="InterPro" id="IPR002659">
    <property type="entry name" value="Glyco_trans_31"/>
</dbReference>
<evidence type="ECO:0000256" key="10">
    <source>
        <dbReference type="RuleBase" id="RU363063"/>
    </source>
</evidence>
<keyword evidence="7 10" id="KW-1133">Transmembrane helix</keyword>
<proteinExistence type="inferred from homology"/>
<keyword evidence="8 10" id="KW-0333">Golgi apparatus</keyword>
<evidence type="ECO:0000256" key="1">
    <source>
        <dbReference type="ARBA" id="ARBA00004323"/>
    </source>
</evidence>
<keyword evidence="12" id="KW-1185">Reference proteome</keyword>
<sequence length="386" mass="44180">MKNVGVTRTEELIHKIELPVNAMKALTLCKLCWVSLMSGFIAFGCVTYYALLISLDNAQSEDAERDAHEISEMKPGKLERFAESTSDKLVTGSREIVTEILRHSETSTSRCIHQPNLDCTKRQTFVIYVYSGRNRTDRRQLIRNTWARPDQYGDLAINLQLFFVVGIAANSPSSSNLDVGLQKEIRRYHDILMCDFVDSYDNLTLKGLSALKWINSTCDLANLQFLFKTDDDVYVNLDKILHLANNATQTGSHFLGVCKTNRPVLRSGKWAIDEDDLPDDRYPEYCYGGGYGMTRKGFALLMDSVDRVPIFPMEDAFFTSLAIRWAHPGVNITYYYIKYRHARMEMSKSQIGELLHNKNRLLNFILGHPVTDDLWLNLHHSLHDLH</sequence>
<organism evidence="11 12">
    <name type="scientific">Paralvinella palmiformis</name>
    <dbReference type="NCBI Taxonomy" id="53620"/>
    <lineage>
        <taxon>Eukaryota</taxon>
        <taxon>Metazoa</taxon>
        <taxon>Spiralia</taxon>
        <taxon>Lophotrochozoa</taxon>
        <taxon>Annelida</taxon>
        <taxon>Polychaeta</taxon>
        <taxon>Sedentaria</taxon>
        <taxon>Canalipalpata</taxon>
        <taxon>Terebellida</taxon>
        <taxon>Terebelliformia</taxon>
        <taxon>Alvinellidae</taxon>
        <taxon>Paralvinella</taxon>
    </lineage>
</organism>
<keyword evidence="6 10" id="KW-0735">Signal-anchor</keyword>
<feature type="transmembrane region" description="Helical" evidence="10">
    <location>
        <begin position="31"/>
        <end position="51"/>
    </location>
</feature>
<evidence type="ECO:0000256" key="3">
    <source>
        <dbReference type="ARBA" id="ARBA00022676"/>
    </source>
</evidence>
<evidence type="ECO:0000256" key="7">
    <source>
        <dbReference type="ARBA" id="ARBA00022989"/>
    </source>
</evidence>
<keyword evidence="4" id="KW-0808">Transferase</keyword>
<comment type="caution">
    <text evidence="11">The sequence shown here is derived from an EMBL/GenBank/DDBJ whole genome shotgun (WGS) entry which is preliminary data.</text>
</comment>
<dbReference type="Gene3D" id="3.90.550.50">
    <property type="match status" value="1"/>
</dbReference>
<dbReference type="GO" id="GO:0000139">
    <property type="term" value="C:Golgi membrane"/>
    <property type="evidence" value="ECO:0007669"/>
    <property type="project" value="UniProtKB-SubCell"/>
</dbReference>
<evidence type="ECO:0000256" key="4">
    <source>
        <dbReference type="ARBA" id="ARBA00022679"/>
    </source>
</evidence>
<name>A0AAD9MXZ1_9ANNE</name>
<keyword evidence="9 10" id="KW-0472">Membrane</keyword>
<evidence type="ECO:0000313" key="12">
    <source>
        <dbReference type="Proteomes" id="UP001208570"/>
    </source>
</evidence>
<evidence type="ECO:0000256" key="5">
    <source>
        <dbReference type="ARBA" id="ARBA00022692"/>
    </source>
</evidence>
<dbReference type="Pfam" id="PF01762">
    <property type="entry name" value="Galactosyl_T"/>
    <property type="match status" value="1"/>
</dbReference>